<dbReference type="PANTHER" id="PTHR34144:SF7">
    <property type="entry name" value="EXPORT PROTEIN (CAP59), PUTATIVE (AFU_ORTHOLOGUE AFUA_7G05020)-RELATED"/>
    <property type="match status" value="1"/>
</dbReference>
<organism evidence="2 3">
    <name type="scientific">Aspergillus tanneri</name>
    <dbReference type="NCBI Taxonomy" id="1220188"/>
    <lineage>
        <taxon>Eukaryota</taxon>
        <taxon>Fungi</taxon>
        <taxon>Dikarya</taxon>
        <taxon>Ascomycota</taxon>
        <taxon>Pezizomycotina</taxon>
        <taxon>Eurotiomycetes</taxon>
        <taxon>Eurotiomycetidae</taxon>
        <taxon>Eurotiales</taxon>
        <taxon>Aspergillaceae</taxon>
        <taxon>Aspergillus</taxon>
        <taxon>Aspergillus subgen. Circumdati</taxon>
    </lineage>
</organism>
<dbReference type="Proteomes" id="UP000324241">
    <property type="component" value="Unassembled WGS sequence"/>
</dbReference>
<dbReference type="EMBL" id="QUQM01000007">
    <property type="protein sequence ID" value="KAA8646126.1"/>
    <property type="molecule type" value="Genomic_DNA"/>
</dbReference>
<evidence type="ECO:0000313" key="3">
    <source>
        <dbReference type="Proteomes" id="UP000324241"/>
    </source>
</evidence>
<keyword evidence="1" id="KW-0812">Transmembrane</keyword>
<dbReference type="Pfam" id="PF11735">
    <property type="entry name" value="CAP59_mtransfer"/>
    <property type="match status" value="1"/>
</dbReference>
<keyword evidence="1" id="KW-0472">Membrane</keyword>
<protein>
    <submittedName>
        <fullName evidence="2">Uncharacterized protein</fullName>
    </submittedName>
</protein>
<proteinExistence type="predicted"/>
<evidence type="ECO:0000313" key="2">
    <source>
        <dbReference type="EMBL" id="KAA8646126.1"/>
    </source>
</evidence>
<sequence length="445" mass="50767">MSWRPTRREAMVVFDKGFASSIIPGVNGHLYMLSKRLVMLGPLTRCRLVRQRGLHYRLLLGLSTCLCVWTALEVLFIQHRASAVDRIPSTPAHHFERIFVASTHWNNEAILRSHWNNAMIELVKTWGPENIFVSIFESGSWDDSKGALRDLDCELDRLGVRRNLTLSEITHQDEISGPLGDGWIDTPRGQKELRRIPYLARLRNLTLRPLEDLARNGIVFDKVLFLNDVIFTVDDVISLLNTNNGVYAAACALDFSKPPHYYDTFALRDSNGDETLMQEWPYFRSATSRDALLAMSPVPVKSCWNGMVIMPIAPFLSDHPLQFRAIPDSLAQLHLEGSECCLIHADNPLSSAQGVYLNPRARVGYNAPAYAAVHPHTAWISLHNVALALWENRIRRWTTNLFFKKWVIRRRVTSWERHHGARFEPATFCLIDEMQVLVGNGWAHV</sequence>
<keyword evidence="1" id="KW-1133">Transmembrane helix</keyword>
<accession>A0A5M9MJR9</accession>
<gene>
    <name evidence="2" type="ORF">ATNIH1004_007552</name>
</gene>
<dbReference type="VEuPathDB" id="FungiDB:EYZ11_005518"/>
<evidence type="ECO:0000256" key="1">
    <source>
        <dbReference type="SAM" id="Phobius"/>
    </source>
</evidence>
<dbReference type="GeneID" id="54330254"/>
<dbReference type="PANTHER" id="PTHR34144">
    <property type="entry name" value="CHROMOSOME 8, WHOLE GENOME SHOTGUN SEQUENCE"/>
    <property type="match status" value="1"/>
</dbReference>
<dbReference type="RefSeq" id="XP_033425487.1">
    <property type="nucleotide sequence ID" value="XM_033572172.1"/>
</dbReference>
<dbReference type="AlphaFoldDB" id="A0A5M9MJR9"/>
<feature type="transmembrane region" description="Helical" evidence="1">
    <location>
        <begin position="54"/>
        <end position="77"/>
    </location>
</feature>
<dbReference type="InterPro" id="IPR021047">
    <property type="entry name" value="Mannosyltransferase_CMT1"/>
</dbReference>
<name>A0A5M9MJR9_9EURO</name>
<reference evidence="2 3" key="1">
    <citation type="submission" date="2019-08" db="EMBL/GenBank/DDBJ databases">
        <title>The genome sequence of a newly discovered highly antifungal drug resistant Aspergillus species, Aspergillus tanneri NIH 1004.</title>
        <authorList>
            <person name="Mounaud S."/>
            <person name="Singh I."/>
            <person name="Joardar V."/>
            <person name="Pakala S."/>
            <person name="Pakala S."/>
            <person name="Venepally P."/>
            <person name="Chung J.K."/>
            <person name="Losada L."/>
            <person name="Nierman W.C."/>
        </authorList>
    </citation>
    <scope>NUCLEOTIDE SEQUENCE [LARGE SCALE GENOMIC DNA]</scope>
    <source>
        <strain evidence="2 3">NIH1004</strain>
    </source>
</reference>
<comment type="caution">
    <text evidence="2">The sequence shown here is derived from an EMBL/GenBank/DDBJ whole genome shotgun (WGS) entry which is preliminary data.</text>
</comment>
<dbReference type="OrthoDB" id="262547at2759"/>